<dbReference type="AlphaFoldDB" id="A0A6A0GUD6"/>
<evidence type="ECO:0000313" key="3">
    <source>
        <dbReference type="EMBL" id="KAA0186674.1"/>
    </source>
</evidence>
<dbReference type="GO" id="GO:0005975">
    <property type="term" value="P:carbohydrate metabolic process"/>
    <property type="evidence" value="ECO:0007669"/>
    <property type="project" value="InterPro"/>
</dbReference>
<reference evidence="3" key="2">
    <citation type="journal article" date="2018" name="Environ. Sci. Technol.">
        <title>The Toxicogenome of Hyalella azteca: A Model for Sediment Ecotoxicology and Evolutionary Toxicology.</title>
        <authorList>
            <person name="Poynton H.C."/>
            <person name="Hasenbein S."/>
            <person name="Benoit J.B."/>
            <person name="Sepulveda M.S."/>
            <person name="Poelchau M.F."/>
            <person name="Hughes D.S.T."/>
            <person name="Murali S.C."/>
            <person name="Chen S."/>
            <person name="Glastad K.M."/>
            <person name="Goodisman M.A.D."/>
            <person name="Werren J.H."/>
            <person name="Vineis J.H."/>
            <person name="Bowen J.L."/>
            <person name="Friedrich M."/>
            <person name="Jones J."/>
            <person name="Robertson H.M."/>
            <person name="Feyereisen R."/>
            <person name="Mechler-Hickson A."/>
            <person name="Mathers N."/>
            <person name="Lee C.E."/>
            <person name="Colbourne J.K."/>
            <person name="Biales A."/>
            <person name="Johnston J.S."/>
            <person name="Wellborn G.A."/>
            <person name="Rosendale A.J."/>
            <person name="Cridge A.G."/>
            <person name="Munoz-Torres M.C."/>
            <person name="Bain P.A."/>
            <person name="Manny A.R."/>
            <person name="Major K.M."/>
            <person name="Lambert F.N."/>
            <person name="Vulpe C.D."/>
            <person name="Tuck P."/>
            <person name="Blalock B.J."/>
            <person name="Lin Y.Y."/>
            <person name="Smith M.E."/>
            <person name="Ochoa-Acuna H."/>
            <person name="Chen M.M."/>
            <person name="Childers C.P."/>
            <person name="Qu J."/>
            <person name="Dugan S."/>
            <person name="Lee S.L."/>
            <person name="Chao H."/>
            <person name="Dinh H."/>
            <person name="Han Y."/>
            <person name="Doddapaneni H."/>
            <person name="Worley K.C."/>
            <person name="Muzny D.M."/>
            <person name="Gibbs R.A."/>
            <person name="Richards S."/>
        </authorList>
    </citation>
    <scope>NUCLEOTIDE SEQUENCE</scope>
    <source>
        <strain evidence="3">HAZT.00-mixed</strain>
        <tissue evidence="3">Whole organism</tissue>
    </source>
</reference>
<dbReference type="Proteomes" id="UP000711488">
    <property type="component" value="Unassembled WGS sequence"/>
</dbReference>
<dbReference type="OrthoDB" id="10038994at2759"/>
<dbReference type="SUPFAM" id="SSF53448">
    <property type="entry name" value="Nucleotide-diphospho-sugar transferases"/>
    <property type="match status" value="1"/>
</dbReference>
<dbReference type="PANTHER" id="PTHR19300">
    <property type="entry name" value="BETA-1,4-GALACTOSYLTRANSFERASE"/>
    <property type="match status" value="1"/>
</dbReference>
<feature type="transmembrane region" description="Helical" evidence="1">
    <location>
        <begin position="6"/>
        <end position="33"/>
    </location>
</feature>
<sequence>MCVVCVCGVCGLVCVWCGVVCVVGVVYVVYVVWCSALFNRAKLLNVGFVEAMKAARFDCIVFHDVDMLPEDDRHLYHCAEQPRHMVVASSNNKY</sequence>
<dbReference type="GO" id="GO:0008378">
    <property type="term" value="F:galactosyltransferase activity"/>
    <property type="evidence" value="ECO:0007669"/>
    <property type="project" value="TreeGrafter"/>
</dbReference>
<gene>
    <name evidence="3" type="ORF">HAZT_HAZT001605</name>
</gene>
<comment type="caution">
    <text evidence="3">The sequence shown here is derived from an EMBL/GenBank/DDBJ whole genome shotgun (WGS) entry which is preliminary data.</text>
</comment>
<name>A0A6A0GUD6_HYAAZ</name>
<dbReference type="PANTHER" id="PTHR19300:SF57">
    <property type="entry name" value="BETA-1,4-N-ACETYLGALACTOSAMINYLTRANSFERASE"/>
    <property type="match status" value="1"/>
</dbReference>
<dbReference type="Pfam" id="PF13733">
    <property type="entry name" value="Glyco_transf_7N"/>
    <property type="match status" value="1"/>
</dbReference>
<dbReference type="GO" id="GO:0005794">
    <property type="term" value="C:Golgi apparatus"/>
    <property type="evidence" value="ECO:0007669"/>
    <property type="project" value="TreeGrafter"/>
</dbReference>
<protein>
    <recommendedName>
        <fullName evidence="2">Galactosyltransferase N-terminal domain-containing protein</fullName>
    </recommendedName>
</protein>
<reference evidence="3" key="3">
    <citation type="submission" date="2019-06" db="EMBL/GenBank/DDBJ databases">
        <authorList>
            <person name="Poynton C."/>
            <person name="Hasenbein S."/>
            <person name="Benoit J.B."/>
            <person name="Sepulveda M.S."/>
            <person name="Poelchau M.F."/>
            <person name="Murali S.C."/>
            <person name="Chen S."/>
            <person name="Glastad K.M."/>
            <person name="Werren J.H."/>
            <person name="Vineis J.H."/>
            <person name="Bowen J.L."/>
            <person name="Friedrich M."/>
            <person name="Jones J."/>
            <person name="Robertson H.M."/>
            <person name="Feyereisen R."/>
            <person name="Mechler-Hickson A."/>
            <person name="Mathers N."/>
            <person name="Lee C.E."/>
            <person name="Colbourne J.K."/>
            <person name="Biales A."/>
            <person name="Johnston J.S."/>
            <person name="Wellborn G.A."/>
            <person name="Rosendale A.J."/>
            <person name="Cridge A.G."/>
            <person name="Munoz-Torres M.C."/>
            <person name="Bain P.A."/>
            <person name="Manny A.R."/>
            <person name="Major K.M."/>
            <person name="Lambert F.N."/>
            <person name="Vulpe C.D."/>
            <person name="Tuck P."/>
            <person name="Blalock B.J."/>
            <person name="Lin Y.-Y."/>
            <person name="Smith M.E."/>
            <person name="Ochoa-Acuna H."/>
            <person name="Chen M.-J.M."/>
            <person name="Childers C.P."/>
            <person name="Qu J."/>
            <person name="Dugan S."/>
            <person name="Lee S.L."/>
            <person name="Chao H."/>
            <person name="Dinh H."/>
            <person name="Han Y."/>
            <person name="Doddapaneni H."/>
            <person name="Worley K.C."/>
            <person name="Muzny D.M."/>
            <person name="Gibbs R.A."/>
            <person name="Richards S."/>
        </authorList>
    </citation>
    <scope>NUCLEOTIDE SEQUENCE</scope>
    <source>
        <strain evidence="3">HAZT.00-mixed</strain>
        <tissue evidence="3">Whole organism</tissue>
    </source>
</reference>
<reference evidence="3" key="1">
    <citation type="submission" date="2014-08" db="EMBL/GenBank/DDBJ databases">
        <authorList>
            <person name="Murali S."/>
            <person name="Richards S."/>
            <person name="Bandaranaike D."/>
            <person name="Bellair M."/>
            <person name="Blankenburg K."/>
            <person name="Chao H."/>
            <person name="Dinh H."/>
            <person name="Doddapaneni H."/>
            <person name="Dugan-Rocha S."/>
            <person name="Elkadiri S."/>
            <person name="Gnanaolivu R."/>
            <person name="Hughes D."/>
            <person name="Lee S."/>
            <person name="Li M."/>
            <person name="Ming W."/>
            <person name="Munidasa M."/>
            <person name="Muniz J."/>
            <person name="Nguyen L."/>
            <person name="Osuji N."/>
            <person name="Pu L.-L."/>
            <person name="Puazo M."/>
            <person name="Skinner E."/>
            <person name="Qu C."/>
            <person name="Quiroz J."/>
            <person name="Raj R."/>
            <person name="Weissenberger G."/>
            <person name="Xin Y."/>
            <person name="Zou X."/>
            <person name="Han Y."/>
            <person name="Worley K."/>
            <person name="Muzny D."/>
            <person name="Gibbs R."/>
        </authorList>
    </citation>
    <scope>NUCLEOTIDE SEQUENCE</scope>
    <source>
        <strain evidence="3">HAZT.00-mixed</strain>
        <tissue evidence="3">Whole organism</tissue>
    </source>
</reference>
<dbReference type="PRINTS" id="PR02050">
    <property type="entry name" value="B14GALTRFASE"/>
</dbReference>
<dbReference type="InterPro" id="IPR029044">
    <property type="entry name" value="Nucleotide-diphossugar_trans"/>
</dbReference>
<feature type="non-terminal residue" evidence="3">
    <location>
        <position position="94"/>
    </location>
</feature>
<accession>A0A6A0GUD6</accession>
<dbReference type="InterPro" id="IPR027995">
    <property type="entry name" value="Galactosyl_T_N"/>
</dbReference>
<evidence type="ECO:0000256" key="1">
    <source>
        <dbReference type="SAM" id="Phobius"/>
    </source>
</evidence>
<organism evidence="3">
    <name type="scientific">Hyalella azteca</name>
    <name type="common">Amphipod</name>
    <dbReference type="NCBI Taxonomy" id="294128"/>
    <lineage>
        <taxon>Eukaryota</taxon>
        <taxon>Metazoa</taxon>
        <taxon>Ecdysozoa</taxon>
        <taxon>Arthropoda</taxon>
        <taxon>Crustacea</taxon>
        <taxon>Multicrustacea</taxon>
        <taxon>Malacostraca</taxon>
        <taxon>Eumalacostraca</taxon>
        <taxon>Peracarida</taxon>
        <taxon>Amphipoda</taxon>
        <taxon>Senticaudata</taxon>
        <taxon>Talitrida</taxon>
        <taxon>Talitroidea</taxon>
        <taxon>Hyalellidae</taxon>
        <taxon>Hyalella</taxon>
    </lineage>
</organism>
<dbReference type="InterPro" id="IPR003859">
    <property type="entry name" value="Galactosyl_T"/>
</dbReference>
<dbReference type="Gene3D" id="3.90.550.10">
    <property type="entry name" value="Spore Coat Polysaccharide Biosynthesis Protein SpsA, Chain A"/>
    <property type="match status" value="1"/>
</dbReference>
<keyword evidence="1" id="KW-1133">Transmembrane helix</keyword>
<keyword evidence="1" id="KW-0472">Membrane</keyword>
<evidence type="ECO:0000259" key="2">
    <source>
        <dbReference type="Pfam" id="PF13733"/>
    </source>
</evidence>
<dbReference type="EMBL" id="JQDR03015428">
    <property type="protein sequence ID" value="KAA0186674.1"/>
    <property type="molecule type" value="Genomic_DNA"/>
</dbReference>
<feature type="domain" description="Galactosyltransferase N-terminal" evidence="2">
    <location>
        <begin position="26"/>
        <end position="78"/>
    </location>
</feature>
<proteinExistence type="predicted"/>
<keyword evidence="1" id="KW-0812">Transmembrane</keyword>